<dbReference type="PRINTS" id="PR00420">
    <property type="entry name" value="RNGMNOXGNASE"/>
</dbReference>
<evidence type="ECO:0000256" key="2">
    <source>
        <dbReference type="ARBA" id="ARBA00023033"/>
    </source>
</evidence>
<dbReference type="PANTHER" id="PTHR13789:SF309">
    <property type="entry name" value="PUTATIVE (AFU_ORTHOLOGUE AFUA_6G14510)-RELATED"/>
    <property type="match status" value="1"/>
</dbReference>
<feature type="domain" description="FAD-binding" evidence="3">
    <location>
        <begin position="108"/>
        <end position="188"/>
    </location>
</feature>
<dbReference type="GO" id="GO:0004497">
    <property type="term" value="F:monooxygenase activity"/>
    <property type="evidence" value="ECO:0007669"/>
    <property type="project" value="UniProtKB-KW"/>
</dbReference>
<keyword evidence="1" id="KW-0560">Oxidoreductase</keyword>
<evidence type="ECO:0000256" key="1">
    <source>
        <dbReference type="ARBA" id="ARBA00023002"/>
    </source>
</evidence>
<dbReference type="InterPro" id="IPR050493">
    <property type="entry name" value="FAD-dep_Monooxygenase_BioMet"/>
</dbReference>
<dbReference type="Pfam" id="PF01494">
    <property type="entry name" value="FAD_binding_3"/>
    <property type="match status" value="1"/>
</dbReference>
<dbReference type="SUPFAM" id="SSF51905">
    <property type="entry name" value="FAD/NAD(P)-binding domain"/>
    <property type="match status" value="1"/>
</dbReference>
<reference evidence="4 5" key="1">
    <citation type="submission" date="2023-06" db="EMBL/GenBank/DDBJ databases">
        <title>Sporosarcina sp. nov., isolated from Korean traditional fermented seafood 'Jeotgal'.</title>
        <authorList>
            <person name="Yang A.I."/>
            <person name="Shin N.-R."/>
        </authorList>
    </citation>
    <scope>NUCLEOTIDE SEQUENCE [LARGE SCALE GENOMIC DNA]</scope>
    <source>
        <strain evidence="4 5">KCTC13119</strain>
    </source>
</reference>
<proteinExistence type="predicted"/>
<keyword evidence="2 4" id="KW-0503">Monooxygenase</keyword>
<dbReference type="Proteomes" id="UP001282284">
    <property type="component" value="Unassembled WGS sequence"/>
</dbReference>
<evidence type="ECO:0000259" key="3">
    <source>
        <dbReference type="Pfam" id="PF01494"/>
    </source>
</evidence>
<gene>
    <name evidence="4" type="ORF">QT711_09875</name>
</gene>
<comment type="caution">
    <text evidence="4">The sequence shown here is derived from an EMBL/GenBank/DDBJ whole genome shotgun (WGS) entry which is preliminary data.</text>
</comment>
<dbReference type="Gene3D" id="3.50.50.60">
    <property type="entry name" value="FAD/NAD(P)-binding domain"/>
    <property type="match status" value="1"/>
</dbReference>
<organism evidence="4 5">
    <name type="scientific">Sporosarcina saromensis</name>
    <dbReference type="NCBI Taxonomy" id="359365"/>
    <lineage>
        <taxon>Bacteria</taxon>
        <taxon>Bacillati</taxon>
        <taxon>Bacillota</taxon>
        <taxon>Bacilli</taxon>
        <taxon>Bacillales</taxon>
        <taxon>Caryophanaceae</taxon>
        <taxon>Sporosarcina</taxon>
    </lineage>
</organism>
<evidence type="ECO:0000313" key="5">
    <source>
        <dbReference type="Proteomes" id="UP001282284"/>
    </source>
</evidence>
<sequence>MPDNLRIHHYDEGPAVEMFDHVDGFKFGSIIEREEGSEVESRRIGCTWYDNKRSELLRHRGCVEGMVVRHSLNGQDIPKSTLAELAHQASDWPEPWRSTALHAIETRTLMGIPIKEYVPDNLVRGRIALVGDAAHVPAPITASGFNELLQDAVTLGRCVSKGIQGQLAIQALAKYESLRLNIVRQMVQSGQFYSQSFGRP</sequence>
<protein>
    <submittedName>
        <fullName evidence="4">FAD-dependent monooxygenase</fullName>
    </submittedName>
</protein>
<dbReference type="RefSeq" id="WP_317943874.1">
    <property type="nucleotide sequence ID" value="NZ_JAUBDI010000008.1"/>
</dbReference>
<keyword evidence="5" id="KW-1185">Reference proteome</keyword>
<name>A0ABU4G955_9BACL</name>
<dbReference type="InterPro" id="IPR036188">
    <property type="entry name" value="FAD/NAD-bd_sf"/>
</dbReference>
<accession>A0ABU4G955</accession>
<dbReference type="InterPro" id="IPR002938">
    <property type="entry name" value="FAD-bd"/>
</dbReference>
<dbReference type="EMBL" id="JAUBDI010000008">
    <property type="protein sequence ID" value="MDW0113495.1"/>
    <property type="molecule type" value="Genomic_DNA"/>
</dbReference>
<evidence type="ECO:0000313" key="4">
    <source>
        <dbReference type="EMBL" id="MDW0113495.1"/>
    </source>
</evidence>
<dbReference type="PANTHER" id="PTHR13789">
    <property type="entry name" value="MONOOXYGENASE"/>
    <property type="match status" value="1"/>
</dbReference>